<comment type="caution">
    <text evidence="2">The sequence shown here is derived from an EMBL/GenBank/DDBJ whole genome shotgun (WGS) entry which is preliminary data.</text>
</comment>
<dbReference type="Proteomes" id="UP001589683">
    <property type="component" value="Unassembled WGS sequence"/>
</dbReference>
<name>A0ABV5JG64_9RHOB</name>
<keyword evidence="3" id="KW-1185">Reference proteome</keyword>
<organism evidence="2 3">
    <name type="scientific">Pseudohalocynthiibacter aestuariivivens</name>
    <dbReference type="NCBI Taxonomy" id="1591409"/>
    <lineage>
        <taxon>Bacteria</taxon>
        <taxon>Pseudomonadati</taxon>
        <taxon>Pseudomonadota</taxon>
        <taxon>Alphaproteobacteria</taxon>
        <taxon>Rhodobacterales</taxon>
        <taxon>Paracoccaceae</taxon>
        <taxon>Pseudohalocynthiibacter</taxon>
    </lineage>
</organism>
<dbReference type="EMBL" id="JBHMEA010000018">
    <property type="protein sequence ID" value="MFB9231492.1"/>
    <property type="molecule type" value="Genomic_DNA"/>
</dbReference>
<gene>
    <name evidence="2" type="ORF">ACFFUT_06800</name>
</gene>
<dbReference type="Pfam" id="PF02954">
    <property type="entry name" value="HTH_8"/>
    <property type="match status" value="1"/>
</dbReference>
<dbReference type="RefSeq" id="WP_377608506.1">
    <property type="nucleotide sequence ID" value="NZ_JBHMEA010000018.1"/>
</dbReference>
<accession>A0ABV5JG64</accession>
<dbReference type="InterPro" id="IPR009057">
    <property type="entry name" value="Homeodomain-like_sf"/>
</dbReference>
<evidence type="ECO:0000259" key="1">
    <source>
        <dbReference type="Pfam" id="PF02954"/>
    </source>
</evidence>
<sequence length="39" mass="4284">MEALEHTGGQIGKAAKLVNVSRTTLWEKMQRLGIEVSSN</sequence>
<reference evidence="2 3" key="1">
    <citation type="submission" date="2024-09" db="EMBL/GenBank/DDBJ databases">
        <authorList>
            <person name="Sun Q."/>
            <person name="Mori K."/>
        </authorList>
    </citation>
    <scope>NUCLEOTIDE SEQUENCE [LARGE SCALE GENOMIC DNA]</scope>
    <source>
        <strain evidence="2 3">CECT 8726</strain>
    </source>
</reference>
<dbReference type="SUPFAM" id="SSF46689">
    <property type="entry name" value="Homeodomain-like"/>
    <property type="match status" value="1"/>
</dbReference>
<protein>
    <submittedName>
        <fullName evidence="2">Helix-turn-helix domain-containing protein</fullName>
    </submittedName>
</protein>
<dbReference type="Gene3D" id="1.10.10.60">
    <property type="entry name" value="Homeodomain-like"/>
    <property type="match status" value="1"/>
</dbReference>
<proteinExistence type="predicted"/>
<feature type="domain" description="DNA binding HTH" evidence="1">
    <location>
        <begin position="1"/>
        <end position="32"/>
    </location>
</feature>
<dbReference type="InterPro" id="IPR002197">
    <property type="entry name" value="HTH_Fis"/>
</dbReference>
<evidence type="ECO:0000313" key="3">
    <source>
        <dbReference type="Proteomes" id="UP001589683"/>
    </source>
</evidence>
<evidence type="ECO:0000313" key="2">
    <source>
        <dbReference type="EMBL" id="MFB9231492.1"/>
    </source>
</evidence>